<feature type="region of interest" description="Disordered" evidence="1">
    <location>
        <begin position="13"/>
        <end position="45"/>
    </location>
</feature>
<dbReference type="Pfam" id="PF12498">
    <property type="entry name" value="bZIP_C"/>
    <property type="match status" value="1"/>
</dbReference>
<sequence>MLMDCLEFPIYQLHKRPGSSGPSRDQSEDDDATTDNIDPADEKPMKMAEESIKRMAGLNPMFHAAILELSTMNLPSDSSADGAVPV</sequence>
<comment type="caution">
    <text evidence="3">The sequence shown here is derived from an EMBL/GenBank/DDBJ whole genome shotgun (WGS) entry which is preliminary data.</text>
</comment>
<dbReference type="InterPro" id="IPR020983">
    <property type="entry name" value="Basic_leucine-zipper_C"/>
</dbReference>
<dbReference type="Proteomes" id="UP001168877">
    <property type="component" value="Unassembled WGS sequence"/>
</dbReference>
<evidence type="ECO:0000256" key="1">
    <source>
        <dbReference type="SAM" id="MobiDB-lite"/>
    </source>
</evidence>
<dbReference type="AlphaFoldDB" id="A0AA39RQG0"/>
<evidence type="ECO:0000259" key="2">
    <source>
        <dbReference type="Pfam" id="PF12498"/>
    </source>
</evidence>
<gene>
    <name evidence="3" type="ORF">LWI29_018334</name>
</gene>
<dbReference type="EMBL" id="JAUESC010000385">
    <property type="protein sequence ID" value="KAK0578918.1"/>
    <property type="molecule type" value="Genomic_DNA"/>
</dbReference>
<protein>
    <recommendedName>
        <fullName evidence="2">Basic leucine-zipper C-terminal domain-containing protein</fullName>
    </recommendedName>
</protein>
<organism evidence="3 4">
    <name type="scientific">Acer saccharum</name>
    <name type="common">Sugar maple</name>
    <dbReference type="NCBI Taxonomy" id="4024"/>
    <lineage>
        <taxon>Eukaryota</taxon>
        <taxon>Viridiplantae</taxon>
        <taxon>Streptophyta</taxon>
        <taxon>Embryophyta</taxon>
        <taxon>Tracheophyta</taxon>
        <taxon>Spermatophyta</taxon>
        <taxon>Magnoliopsida</taxon>
        <taxon>eudicotyledons</taxon>
        <taxon>Gunneridae</taxon>
        <taxon>Pentapetalae</taxon>
        <taxon>rosids</taxon>
        <taxon>malvids</taxon>
        <taxon>Sapindales</taxon>
        <taxon>Sapindaceae</taxon>
        <taxon>Hippocastanoideae</taxon>
        <taxon>Acereae</taxon>
        <taxon>Acer</taxon>
    </lineage>
</organism>
<keyword evidence="4" id="KW-1185">Reference proteome</keyword>
<evidence type="ECO:0000313" key="3">
    <source>
        <dbReference type="EMBL" id="KAK0578918.1"/>
    </source>
</evidence>
<evidence type="ECO:0000313" key="4">
    <source>
        <dbReference type="Proteomes" id="UP001168877"/>
    </source>
</evidence>
<accession>A0AA39RQG0</accession>
<name>A0AA39RQG0_ACESA</name>
<reference evidence="3" key="1">
    <citation type="journal article" date="2022" name="Plant J.">
        <title>Strategies of tolerance reflected in two North American maple genomes.</title>
        <authorList>
            <person name="McEvoy S.L."/>
            <person name="Sezen U.U."/>
            <person name="Trouern-Trend A."/>
            <person name="McMahon S.M."/>
            <person name="Schaberg P.G."/>
            <person name="Yang J."/>
            <person name="Wegrzyn J.L."/>
            <person name="Swenson N.G."/>
        </authorList>
    </citation>
    <scope>NUCLEOTIDE SEQUENCE</scope>
    <source>
        <strain evidence="3">NS2018</strain>
    </source>
</reference>
<proteinExistence type="predicted"/>
<feature type="domain" description="Basic leucine-zipper C-terminal" evidence="2">
    <location>
        <begin position="45"/>
        <end position="86"/>
    </location>
</feature>
<reference evidence="3" key="2">
    <citation type="submission" date="2023-06" db="EMBL/GenBank/DDBJ databases">
        <authorList>
            <person name="Swenson N.G."/>
            <person name="Wegrzyn J.L."/>
            <person name="Mcevoy S.L."/>
        </authorList>
    </citation>
    <scope>NUCLEOTIDE SEQUENCE</scope>
    <source>
        <strain evidence="3">NS2018</strain>
        <tissue evidence="3">Leaf</tissue>
    </source>
</reference>